<gene>
    <name evidence="1" type="ORF">P280DRAFT_478656</name>
</gene>
<keyword evidence="2" id="KW-1185">Reference proteome</keyword>
<sequence length="153" mass="16583">MDSSVFSGWKRKGDDEARAISCMEISDGGSAALPEREGMGGPEAFIAHTGRHGKTGLTKASLTLEPDRRSHVAVYRRPVSCWTRGRKRGVSGALPLRAKLAVGRSSCSGWIRGYGGGSWSHRAGRLLVSGSEMDCRRANSSGDEMGCWWAIRW</sequence>
<dbReference type="EMBL" id="MU006781">
    <property type="protein sequence ID" value="KAF2642559.1"/>
    <property type="molecule type" value="Genomic_DNA"/>
</dbReference>
<protein>
    <submittedName>
        <fullName evidence="1">Uncharacterized protein</fullName>
    </submittedName>
</protein>
<proteinExistence type="predicted"/>
<reference evidence="1" key="1">
    <citation type="journal article" date="2020" name="Stud. Mycol.">
        <title>101 Dothideomycetes genomes: a test case for predicting lifestyles and emergence of pathogens.</title>
        <authorList>
            <person name="Haridas S."/>
            <person name="Albert R."/>
            <person name="Binder M."/>
            <person name="Bloem J."/>
            <person name="Labutti K."/>
            <person name="Salamov A."/>
            <person name="Andreopoulos B."/>
            <person name="Baker S."/>
            <person name="Barry K."/>
            <person name="Bills G."/>
            <person name="Bluhm B."/>
            <person name="Cannon C."/>
            <person name="Castanera R."/>
            <person name="Culley D."/>
            <person name="Daum C."/>
            <person name="Ezra D."/>
            <person name="Gonzalez J."/>
            <person name="Henrissat B."/>
            <person name="Kuo A."/>
            <person name="Liang C."/>
            <person name="Lipzen A."/>
            <person name="Lutzoni F."/>
            <person name="Magnuson J."/>
            <person name="Mondo S."/>
            <person name="Nolan M."/>
            <person name="Ohm R."/>
            <person name="Pangilinan J."/>
            <person name="Park H.-J."/>
            <person name="Ramirez L."/>
            <person name="Alfaro M."/>
            <person name="Sun H."/>
            <person name="Tritt A."/>
            <person name="Yoshinaga Y."/>
            <person name="Zwiers L.-H."/>
            <person name="Turgeon B."/>
            <person name="Goodwin S."/>
            <person name="Spatafora J."/>
            <person name="Crous P."/>
            <person name="Grigoriev I."/>
        </authorList>
    </citation>
    <scope>NUCLEOTIDE SEQUENCE</scope>
    <source>
        <strain evidence="1">CBS 473.64</strain>
    </source>
</reference>
<evidence type="ECO:0000313" key="2">
    <source>
        <dbReference type="Proteomes" id="UP000799753"/>
    </source>
</evidence>
<dbReference type="AlphaFoldDB" id="A0A6A6S4D2"/>
<organism evidence="1 2">
    <name type="scientific">Massarina eburnea CBS 473.64</name>
    <dbReference type="NCBI Taxonomy" id="1395130"/>
    <lineage>
        <taxon>Eukaryota</taxon>
        <taxon>Fungi</taxon>
        <taxon>Dikarya</taxon>
        <taxon>Ascomycota</taxon>
        <taxon>Pezizomycotina</taxon>
        <taxon>Dothideomycetes</taxon>
        <taxon>Pleosporomycetidae</taxon>
        <taxon>Pleosporales</taxon>
        <taxon>Massarineae</taxon>
        <taxon>Massarinaceae</taxon>
        <taxon>Massarina</taxon>
    </lineage>
</organism>
<evidence type="ECO:0000313" key="1">
    <source>
        <dbReference type="EMBL" id="KAF2642559.1"/>
    </source>
</evidence>
<dbReference type="Proteomes" id="UP000799753">
    <property type="component" value="Unassembled WGS sequence"/>
</dbReference>
<accession>A0A6A6S4D2</accession>
<name>A0A6A6S4D2_9PLEO</name>